<organism evidence="2 3">
    <name type="scientific">Aspergillus nanangensis</name>
    <dbReference type="NCBI Taxonomy" id="2582783"/>
    <lineage>
        <taxon>Eukaryota</taxon>
        <taxon>Fungi</taxon>
        <taxon>Dikarya</taxon>
        <taxon>Ascomycota</taxon>
        <taxon>Pezizomycotina</taxon>
        <taxon>Eurotiomycetes</taxon>
        <taxon>Eurotiomycetidae</taxon>
        <taxon>Eurotiales</taxon>
        <taxon>Aspergillaceae</taxon>
        <taxon>Aspergillus</taxon>
        <taxon>Aspergillus subgen. Circumdati</taxon>
    </lineage>
</organism>
<dbReference type="PANTHER" id="PTHR21310:SF37">
    <property type="entry name" value="AMINOGLYCOSIDE PHOSPHOTRANSFERASE DOMAIN-CONTAINING PROTEIN"/>
    <property type="match status" value="1"/>
</dbReference>
<evidence type="ECO:0000256" key="1">
    <source>
        <dbReference type="SAM" id="MobiDB-lite"/>
    </source>
</evidence>
<sequence>MDFVKNPGVQMLSDTWKDWPHCPQRTSNLYTSLSRIMLSLSQIPQPSIGSWTIDPNGVLSLSNRPLMLRLHEFENAGIPTNIPRDMTYPMADLYYLDVLSYHDNRIRHQPNSINDREDARAQMANLTAMRAILGDFTNKDLRRGPFLFRLTDLHQSNIFVDSQWNIECLIDLEWACALPAETLRPPYWLTGRPVDDLIDSNLDEFSRAYQDFVKVFEREEKSLPPLHGQQSFRTNNMSRGLKVGNFWYFHALESPKGLYNLFRDHIQPKYASTSRESCATFTEVVSDYWAPDTDQTIQRKLTDKDMYDSALRRRFQDSVGETKESVRAERPVSNPTAGDKTKSTRI</sequence>
<feature type="compositionally biased region" description="Basic and acidic residues" evidence="1">
    <location>
        <begin position="315"/>
        <end position="330"/>
    </location>
</feature>
<dbReference type="AlphaFoldDB" id="A0AAD4CWR3"/>
<name>A0AAD4CWR3_ASPNN</name>
<evidence type="ECO:0000313" key="3">
    <source>
        <dbReference type="Proteomes" id="UP001194746"/>
    </source>
</evidence>
<feature type="region of interest" description="Disordered" evidence="1">
    <location>
        <begin position="315"/>
        <end position="346"/>
    </location>
</feature>
<reference evidence="2" key="2">
    <citation type="submission" date="2020-02" db="EMBL/GenBank/DDBJ databases">
        <authorList>
            <person name="Gilchrist C.L.M."/>
            <person name="Chooi Y.-H."/>
        </authorList>
    </citation>
    <scope>NUCLEOTIDE SEQUENCE</scope>
    <source>
        <strain evidence="2">MST-FP2251</strain>
    </source>
</reference>
<evidence type="ECO:0008006" key="4">
    <source>
        <dbReference type="Google" id="ProtNLM"/>
    </source>
</evidence>
<comment type="caution">
    <text evidence="2">The sequence shown here is derived from an EMBL/GenBank/DDBJ whole genome shotgun (WGS) entry which is preliminary data.</text>
</comment>
<protein>
    <recommendedName>
        <fullName evidence="4">Aminoglycoside phosphotransferase domain-containing protein</fullName>
    </recommendedName>
</protein>
<dbReference type="PANTHER" id="PTHR21310">
    <property type="entry name" value="AMINOGLYCOSIDE PHOSPHOTRANSFERASE-RELATED-RELATED"/>
    <property type="match status" value="1"/>
</dbReference>
<keyword evidence="3" id="KW-1185">Reference proteome</keyword>
<dbReference type="InterPro" id="IPR051678">
    <property type="entry name" value="AGP_Transferase"/>
</dbReference>
<dbReference type="EMBL" id="VCAU01000005">
    <property type="protein sequence ID" value="KAF9894129.1"/>
    <property type="molecule type" value="Genomic_DNA"/>
</dbReference>
<gene>
    <name evidence="2" type="ORF">FE257_009102</name>
</gene>
<reference evidence="2" key="1">
    <citation type="journal article" date="2019" name="Beilstein J. Org. Chem.">
        <title>Nanangenines: drimane sesquiterpenoids as the dominant metabolite cohort of a novel Australian fungus, Aspergillus nanangensis.</title>
        <authorList>
            <person name="Lacey H.J."/>
            <person name="Gilchrist C.L.M."/>
            <person name="Crombie A."/>
            <person name="Kalaitzis J.A."/>
            <person name="Vuong D."/>
            <person name="Rutledge P.J."/>
            <person name="Turner P."/>
            <person name="Pitt J.I."/>
            <person name="Lacey E."/>
            <person name="Chooi Y.H."/>
            <person name="Piggott A.M."/>
        </authorList>
    </citation>
    <scope>NUCLEOTIDE SEQUENCE</scope>
    <source>
        <strain evidence="2">MST-FP2251</strain>
    </source>
</reference>
<dbReference type="Proteomes" id="UP001194746">
    <property type="component" value="Unassembled WGS sequence"/>
</dbReference>
<proteinExistence type="predicted"/>
<evidence type="ECO:0000313" key="2">
    <source>
        <dbReference type="EMBL" id="KAF9894129.1"/>
    </source>
</evidence>
<accession>A0AAD4CWR3</accession>